<protein>
    <recommendedName>
        <fullName evidence="4">Cullin N-terminal domain-containing protein</fullName>
    </recommendedName>
</protein>
<proteinExistence type="predicted"/>
<feature type="chain" id="PRO_5020846501" description="Cullin N-terminal domain-containing protein" evidence="1">
    <location>
        <begin position="19"/>
        <end position="218"/>
    </location>
</feature>
<reference evidence="2 3" key="2">
    <citation type="journal article" date="2019" name="G3 (Bethesda)">
        <title>Hybrid Assembly of the Genome of the Entomopathogenic Nematode Steinernema carpocapsae Identifies the X-Chromosome.</title>
        <authorList>
            <person name="Serra L."/>
            <person name="Macchietto M."/>
            <person name="Macias-Munoz A."/>
            <person name="McGill C.J."/>
            <person name="Rodriguez I.M."/>
            <person name="Rodriguez B."/>
            <person name="Murad R."/>
            <person name="Mortazavi A."/>
        </authorList>
    </citation>
    <scope>NUCLEOTIDE SEQUENCE [LARGE SCALE GENOMIC DNA]</scope>
    <source>
        <strain evidence="2 3">ALL</strain>
    </source>
</reference>
<comment type="caution">
    <text evidence="2">The sequence shown here is derived from an EMBL/GenBank/DDBJ whole genome shotgun (WGS) entry which is preliminary data.</text>
</comment>
<dbReference type="EMBL" id="AZBU02000009">
    <property type="protein sequence ID" value="TKR64544.1"/>
    <property type="molecule type" value="Genomic_DNA"/>
</dbReference>
<evidence type="ECO:0000256" key="1">
    <source>
        <dbReference type="SAM" id="SignalP"/>
    </source>
</evidence>
<dbReference type="AlphaFoldDB" id="A0A4U5M6Q8"/>
<keyword evidence="3" id="KW-1185">Reference proteome</keyword>
<accession>A0A4U5M6Q8</accession>
<name>A0A4U5M6Q8_STECR</name>
<evidence type="ECO:0000313" key="2">
    <source>
        <dbReference type="EMBL" id="TKR64544.1"/>
    </source>
</evidence>
<reference evidence="2 3" key="1">
    <citation type="journal article" date="2015" name="Genome Biol.">
        <title>Comparative genomics of Steinernema reveals deeply conserved gene regulatory networks.</title>
        <authorList>
            <person name="Dillman A.R."/>
            <person name="Macchietto M."/>
            <person name="Porter C.F."/>
            <person name="Rogers A."/>
            <person name="Williams B."/>
            <person name="Antoshechkin I."/>
            <person name="Lee M.M."/>
            <person name="Goodwin Z."/>
            <person name="Lu X."/>
            <person name="Lewis E.E."/>
            <person name="Goodrich-Blair H."/>
            <person name="Stock S.P."/>
            <person name="Adams B.J."/>
            <person name="Sternberg P.W."/>
            <person name="Mortazavi A."/>
        </authorList>
    </citation>
    <scope>NUCLEOTIDE SEQUENCE [LARGE SCALE GENOMIC DNA]</scope>
    <source>
        <strain evidence="2 3">ALL</strain>
    </source>
</reference>
<keyword evidence="1" id="KW-0732">Signal</keyword>
<organism evidence="2 3">
    <name type="scientific">Steinernema carpocapsae</name>
    <name type="common">Entomopathogenic nematode</name>
    <dbReference type="NCBI Taxonomy" id="34508"/>
    <lineage>
        <taxon>Eukaryota</taxon>
        <taxon>Metazoa</taxon>
        <taxon>Ecdysozoa</taxon>
        <taxon>Nematoda</taxon>
        <taxon>Chromadorea</taxon>
        <taxon>Rhabditida</taxon>
        <taxon>Tylenchina</taxon>
        <taxon>Panagrolaimomorpha</taxon>
        <taxon>Strongyloidoidea</taxon>
        <taxon>Steinernematidae</taxon>
        <taxon>Steinernema</taxon>
    </lineage>
</organism>
<evidence type="ECO:0008006" key="4">
    <source>
        <dbReference type="Google" id="ProtNLM"/>
    </source>
</evidence>
<sequence length="218" mass="26122">MLLRLSLLVFFLRITVSGTSWGTEISTFRFTRFMPEGIQNISYKLRNINGHDTVRNAMKRVWTEHRSKQIPKEAYKNGKYLVTEHLIVKLGDSPLRDIVKKYVDSVYTKLNRFDETTFEKLEMMMDEMVEALIIHDAYHESYALWHYMHMREGLGKSRRIIREMFPECEKLAKSNLKESNGQRRREDPTSLQVLKDFMSLLKWLDFKHKLVRYSHHQF</sequence>
<evidence type="ECO:0000313" key="3">
    <source>
        <dbReference type="Proteomes" id="UP000298663"/>
    </source>
</evidence>
<feature type="signal peptide" evidence="1">
    <location>
        <begin position="1"/>
        <end position="18"/>
    </location>
</feature>
<gene>
    <name evidence="2" type="ORF">L596_025056</name>
</gene>
<dbReference type="Proteomes" id="UP000298663">
    <property type="component" value="Unassembled WGS sequence"/>
</dbReference>